<dbReference type="AlphaFoldDB" id="A0A839UXB3"/>
<protein>
    <submittedName>
        <fullName evidence="1">Uncharacterized protein</fullName>
    </submittedName>
</protein>
<reference evidence="1 2" key="1">
    <citation type="submission" date="2020-08" db="EMBL/GenBank/DDBJ databases">
        <title>Genomic Encyclopedia of Type Strains, Phase III (KMG-III): the genomes of soil and plant-associated and newly described type strains.</title>
        <authorList>
            <person name="Whitman W."/>
        </authorList>
    </citation>
    <scope>NUCLEOTIDE SEQUENCE [LARGE SCALE GENOMIC DNA]</scope>
    <source>
        <strain evidence="1 2">CECT 8571</strain>
    </source>
</reference>
<gene>
    <name evidence="1" type="ORF">FHS30_003178</name>
</gene>
<dbReference type="RefSeq" id="WP_183911443.1">
    <property type="nucleotide sequence ID" value="NZ_JACHXZ010000004.1"/>
</dbReference>
<proteinExistence type="predicted"/>
<evidence type="ECO:0000313" key="2">
    <source>
        <dbReference type="Proteomes" id="UP000559987"/>
    </source>
</evidence>
<evidence type="ECO:0000313" key="1">
    <source>
        <dbReference type="EMBL" id="MBB3169965.1"/>
    </source>
</evidence>
<comment type="caution">
    <text evidence="1">The sequence shown here is derived from an EMBL/GenBank/DDBJ whole genome shotgun (WGS) entry which is preliminary data.</text>
</comment>
<organism evidence="1 2">
    <name type="scientific">Simiduia aestuariiviva</name>
    <dbReference type="NCBI Taxonomy" id="1510459"/>
    <lineage>
        <taxon>Bacteria</taxon>
        <taxon>Pseudomonadati</taxon>
        <taxon>Pseudomonadota</taxon>
        <taxon>Gammaproteobacteria</taxon>
        <taxon>Cellvibrionales</taxon>
        <taxon>Cellvibrionaceae</taxon>
        <taxon>Simiduia</taxon>
    </lineage>
</organism>
<name>A0A839UXB3_9GAMM</name>
<keyword evidence="2" id="KW-1185">Reference proteome</keyword>
<sequence>MLSIFRKIQIPKLTYFNLKVDISAIEAWIKNPKEIAVNTNFSNNGHNIKSFTITLLPNEPFLFYHNYLNEFSTTIAGSISIGDDNITTLEWEWDNKHFFVFTREPHQVLFCLPLSEIFPFLNGIMPTSTANGTHGKTEIDILLAKELFSKQLTVSWMRNAFIKYENSLIELTLIRPSSSEKLLYD</sequence>
<dbReference type="EMBL" id="JACHXZ010000004">
    <property type="protein sequence ID" value="MBB3169965.1"/>
    <property type="molecule type" value="Genomic_DNA"/>
</dbReference>
<dbReference type="Proteomes" id="UP000559987">
    <property type="component" value="Unassembled WGS sequence"/>
</dbReference>
<accession>A0A839UXB3</accession>